<proteinExistence type="predicted"/>
<sequence>MNTPNSSPSLTPILHPSGPVPPLNLAPIPDPFDFFPPPLAPQKKPNNSQEVLELLFSDHNINARFEERCNSLYYFNTKAFKFGELSIEEEVDKQIDNPSFPDFKRLSFADLPSVRAEGRRSDFRFAVINQNDTVNILFSKWSGKVVKGDGMSHSQLACGKEEASACIAAGEIEFIDEGGQWKIKRLSNQTGHFQCPVETLLAPLILLIKQEDFPFASQFNIVLEYGHDFREVEINFADLRKIYDKKILARETSNTKEHPDTLVQLDAPVINEVPVIKEKEVEEVPLLTTTHGFFGSNARRKIDHQQDKEYQEEAGNRFNPRSQH</sequence>
<feature type="region of interest" description="Disordered" evidence="1">
    <location>
        <begin position="298"/>
        <end position="324"/>
    </location>
</feature>
<organism evidence="2 3">
    <name type="scientific">Legionella lytica</name>
    <dbReference type="NCBI Taxonomy" id="96232"/>
    <lineage>
        <taxon>Bacteria</taxon>
        <taxon>Pseudomonadati</taxon>
        <taxon>Pseudomonadota</taxon>
        <taxon>Gammaproteobacteria</taxon>
        <taxon>Legionellales</taxon>
        <taxon>Legionellaceae</taxon>
        <taxon>Legionella</taxon>
    </lineage>
</organism>
<evidence type="ECO:0000313" key="3">
    <source>
        <dbReference type="Proteomes" id="UP001615550"/>
    </source>
</evidence>
<evidence type="ECO:0008006" key="4">
    <source>
        <dbReference type="Google" id="ProtNLM"/>
    </source>
</evidence>
<feature type="compositionally biased region" description="Basic and acidic residues" evidence="1">
    <location>
        <begin position="303"/>
        <end position="315"/>
    </location>
</feature>
<gene>
    <name evidence="2" type="ORF">ACD661_00810</name>
</gene>
<evidence type="ECO:0000313" key="2">
    <source>
        <dbReference type="EMBL" id="MFJ1267091.1"/>
    </source>
</evidence>
<comment type="caution">
    <text evidence="2">The sequence shown here is derived from an EMBL/GenBank/DDBJ whole genome shotgun (WGS) entry which is preliminary data.</text>
</comment>
<dbReference type="Proteomes" id="UP001615550">
    <property type="component" value="Unassembled WGS sequence"/>
</dbReference>
<name>A0ABW8D561_9GAMM</name>
<dbReference type="EMBL" id="JBGORX010000001">
    <property type="protein sequence ID" value="MFJ1267091.1"/>
    <property type="molecule type" value="Genomic_DNA"/>
</dbReference>
<keyword evidence="3" id="KW-1185">Reference proteome</keyword>
<evidence type="ECO:0000256" key="1">
    <source>
        <dbReference type="SAM" id="MobiDB-lite"/>
    </source>
</evidence>
<reference evidence="2 3" key="1">
    <citation type="submission" date="2024-08" db="EMBL/GenBank/DDBJ databases">
        <title>Draft Genome Sequence of Legionella lytica strain DSB2004, Isolated From a Fire Sprinkler System.</title>
        <authorList>
            <person name="Everhart A.D."/>
            <person name="Kidane D.T."/>
            <person name="Farone A.L."/>
            <person name="Farone M.B."/>
        </authorList>
    </citation>
    <scope>NUCLEOTIDE SEQUENCE [LARGE SCALE GENOMIC DNA]</scope>
    <source>
        <strain evidence="2 3">DSB2004</strain>
    </source>
</reference>
<accession>A0ABW8D561</accession>
<dbReference type="RefSeq" id="WP_400185606.1">
    <property type="nucleotide sequence ID" value="NZ_JBGORX010000001.1"/>
</dbReference>
<protein>
    <recommendedName>
        <fullName evidence="4">Substrate of the Dot/Icm secretion system</fullName>
    </recommendedName>
</protein>